<organism evidence="3 4">
    <name type="scientific">Tritonibacter litoralis</name>
    <dbReference type="NCBI Taxonomy" id="2662264"/>
    <lineage>
        <taxon>Bacteria</taxon>
        <taxon>Pseudomonadati</taxon>
        <taxon>Pseudomonadota</taxon>
        <taxon>Alphaproteobacteria</taxon>
        <taxon>Rhodobacterales</taxon>
        <taxon>Paracoccaceae</taxon>
        <taxon>Tritonibacter</taxon>
    </lineage>
</organism>
<reference evidence="3 4" key="1">
    <citation type="submission" date="2019-10" db="EMBL/GenBank/DDBJ databases">
        <title>Epibacterium sp. nov., isolated from seawater.</title>
        <authorList>
            <person name="Zhang X."/>
            <person name="Li N."/>
        </authorList>
    </citation>
    <scope>NUCLEOTIDE SEQUENCE [LARGE SCALE GENOMIC DNA]</scope>
    <source>
        <strain evidence="3 4">SM1979</strain>
    </source>
</reference>
<evidence type="ECO:0000259" key="2">
    <source>
        <dbReference type="Pfam" id="PF01757"/>
    </source>
</evidence>
<dbReference type="AlphaFoldDB" id="A0A843YGJ6"/>
<feature type="transmembrane region" description="Helical" evidence="1">
    <location>
        <begin position="251"/>
        <end position="272"/>
    </location>
</feature>
<feature type="transmembrane region" description="Helical" evidence="1">
    <location>
        <begin position="319"/>
        <end position="336"/>
    </location>
</feature>
<comment type="caution">
    <text evidence="3">The sequence shown here is derived from an EMBL/GenBank/DDBJ whole genome shotgun (WGS) entry which is preliminary data.</text>
</comment>
<dbReference type="InterPro" id="IPR050879">
    <property type="entry name" value="Acyltransferase_3"/>
</dbReference>
<dbReference type="InterPro" id="IPR002656">
    <property type="entry name" value="Acyl_transf_3_dom"/>
</dbReference>
<keyword evidence="3" id="KW-0808">Transferase</keyword>
<keyword evidence="1" id="KW-0812">Transmembrane</keyword>
<feature type="transmembrane region" description="Helical" evidence="1">
    <location>
        <begin position="292"/>
        <end position="313"/>
    </location>
</feature>
<dbReference type="PANTHER" id="PTHR23028:SF53">
    <property type="entry name" value="ACYL_TRANSF_3 DOMAIN-CONTAINING PROTEIN"/>
    <property type="match status" value="1"/>
</dbReference>
<feature type="transmembrane region" description="Helical" evidence="1">
    <location>
        <begin position="47"/>
        <end position="64"/>
    </location>
</feature>
<dbReference type="EMBL" id="WIBF01000002">
    <property type="protein sequence ID" value="MQQ07897.1"/>
    <property type="molecule type" value="Genomic_DNA"/>
</dbReference>
<evidence type="ECO:0000256" key="1">
    <source>
        <dbReference type="SAM" id="Phobius"/>
    </source>
</evidence>
<feature type="transmembrane region" description="Helical" evidence="1">
    <location>
        <begin position="169"/>
        <end position="191"/>
    </location>
</feature>
<evidence type="ECO:0000313" key="4">
    <source>
        <dbReference type="Proteomes" id="UP000444174"/>
    </source>
</evidence>
<dbReference type="Proteomes" id="UP000444174">
    <property type="component" value="Unassembled WGS sequence"/>
</dbReference>
<accession>A0A843YGJ6</accession>
<dbReference type="GO" id="GO:0016020">
    <property type="term" value="C:membrane"/>
    <property type="evidence" value="ECO:0007669"/>
    <property type="project" value="TreeGrafter"/>
</dbReference>
<sequence>MSRGFSLYLDGLRFLAAVLVLLSHFAYPRFSDGRWLWVRELNLGSDAVVLFFVLSGLVISHVVAAKPGGACQYAFDRLTRLISVAFPALLLGFGLDCIGAAIAPQIYDGWMYNPLPLWELLLRGLTFSNEWGGIATRLGTNGPYWSLSYEAAYYALFGIAVYTQGPRRIALIALGAWCVGLNILLLMPAWLVGVGLHRMVVFGVKPSKRAALYLAIVPVLFYVGALAYDLPQLLRAPIAAYQPSLRFSDEFIWNLALAVLVGAHLWGMANLLSGQGRGRAARSLRWLAAGSFSLYLLHYPVLQVLAGIGLASHTLAEDVVLLGATGIACFLFAEVFERRLPVFRRWLQPLLRMRLGQTQPTQTNTIKH</sequence>
<keyword evidence="1" id="KW-0472">Membrane</keyword>
<dbReference type="GO" id="GO:0000271">
    <property type="term" value="P:polysaccharide biosynthetic process"/>
    <property type="evidence" value="ECO:0007669"/>
    <property type="project" value="TreeGrafter"/>
</dbReference>
<dbReference type="RefSeq" id="WP_153214823.1">
    <property type="nucleotide sequence ID" value="NZ_WIBF01000002.1"/>
</dbReference>
<gene>
    <name evidence="3" type="ORF">GFB49_05480</name>
</gene>
<protein>
    <submittedName>
        <fullName evidence="3">Acyltransferase family protein</fullName>
    </submittedName>
</protein>
<evidence type="ECO:0000313" key="3">
    <source>
        <dbReference type="EMBL" id="MQQ07897.1"/>
    </source>
</evidence>
<keyword evidence="3" id="KW-0012">Acyltransferase</keyword>
<feature type="transmembrane region" description="Helical" evidence="1">
    <location>
        <begin position="84"/>
        <end position="107"/>
    </location>
</feature>
<feature type="transmembrane region" description="Helical" evidence="1">
    <location>
        <begin position="7"/>
        <end position="27"/>
    </location>
</feature>
<keyword evidence="1" id="KW-1133">Transmembrane helix</keyword>
<dbReference type="Pfam" id="PF01757">
    <property type="entry name" value="Acyl_transf_3"/>
    <property type="match status" value="1"/>
</dbReference>
<feature type="domain" description="Acyltransferase 3" evidence="2">
    <location>
        <begin position="8"/>
        <end position="333"/>
    </location>
</feature>
<feature type="transmembrane region" description="Helical" evidence="1">
    <location>
        <begin position="211"/>
        <end position="231"/>
    </location>
</feature>
<name>A0A843YGJ6_9RHOB</name>
<keyword evidence="4" id="KW-1185">Reference proteome</keyword>
<dbReference type="PANTHER" id="PTHR23028">
    <property type="entry name" value="ACETYLTRANSFERASE"/>
    <property type="match status" value="1"/>
</dbReference>
<dbReference type="GO" id="GO:0016747">
    <property type="term" value="F:acyltransferase activity, transferring groups other than amino-acyl groups"/>
    <property type="evidence" value="ECO:0007669"/>
    <property type="project" value="InterPro"/>
</dbReference>
<proteinExistence type="predicted"/>